<dbReference type="Gene3D" id="3.30.70.240">
    <property type="match status" value="1"/>
</dbReference>
<dbReference type="Pfam" id="PF00009">
    <property type="entry name" value="GTP_EFTU"/>
    <property type="match status" value="1"/>
</dbReference>
<dbReference type="Proteomes" id="UP000247978">
    <property type="component" value="Unassembled WGS sequence"/>
</dbReference>
<dbReference type="PROSITE" id="PS51722">
    <property type="entry name" value="G_TR_2"/>
    <property type="match status" value="1"/>
</dbReference>
<evidence type="ECO:0000313" key="7">
    <source>
        <dbReference type="Proteomes" id="UP000247978"/>
    </source>
</evidence>
<dbReference type="GO" id="GO:0005525">
    <property type="term" value="F:GTP binding"/>
    <property type="evidence" value="ECO:0007669"/>
    <property type="project" value="UniProtKB-KW"/>
</dbReference>
<keyword evidence="3" id="KW-0342">GTP-binding</keyword>
<gene>
    <name evidence="6" type="ORF">DFR56_12235</name>
</gene>
<dbReference type="InterPro" id="IPR027417">
    <property type="entry name" value="P-loop_NTPase"/>
</dbReference>
<dbReference type="PANTHER" id="PTHR43261:SF1">
    <property type="entry name" value="RIBOSOME-RELEASING FACTOR 2, MITOCHONDRIAL"/>
    <property type="match status" value="1"/>
</dbReference>
<dbReference type="EMBL" id="QJJQ01000022">
    <property type="protein sequence ID" value="PXW81425.1"/>
    <property type="molecule type" value="Genomic_DNA"/>
</dbReference>
<dbReference type="SMART" id="SM00889">
    <property type="entry name" value="EFG_IV"/>
    <property type="match status" value="1"/>
</dbReference>
<name>A0A2V3VN26_9BACI</name>
<dbReference type="Pfam" id="PF03764">
    <property type="entry name" value="EFG_IV"/>
    <property type="match status" value="1"/>
</dbReference>
<protein>
    <submittedName>
        <fullName evidence="6">Ribosomal protection tetracycline resistance protein</fullName>
    </submittedName>
</protein>
<dbReference type="RefSeq" id="WP_110397371.1">
    <property type="nucleotide sequence ID" value="NZ_JADIJL010000032.1"/>
</dbReference>
<dbReference type="InterPro" id="IPR000795">
    <property type="entry name" value="T_Tr_GTP-bd_dom"/>
</dbReference>
<dbReference type="SUPFAM" id="SSF54980">
    <property type="entry name" value="EF-G C-terminal domain-like"/>
    <property type="match status" value="2"/>
</dbReference>
<evidence type="ECO:0000256" key="4">
    <source>
        <dbReference type="SAM" id="Coils"/>
    </source>
</evidence>
<dbReference type="Gene3D" id="3.30.230.10">
    <property type="match status" value="1"/>
</dbReference>
<evidence type="ECO:0000256" key="3">
    <source>
        <dbReference type="ARBA" id="ARBA00023134"/>
    </source>
</evidence>
<evidence type="ECO:0000256" key="2">
    <source>
        <dbReference type="ARBA" id="ARBA00022917"/>
    </source>
</evidence>
<dbReference type="InterPro" id="IPR014721">
    <property type="entry name" value="Ribsml_uS5_D2-typ_fold_subgr"/>
</dbReference>
<keyword evidence="2" id="KW-0648">Protein biosynthesis</keyword>
<dbReference type="Pfam" id="PF00679">
    <property type="entry name" value="EFG_C"/>
    <property type="match status" value="1"/>
</dbReference>
<dbReference type="GO" id="GO:0003924">
    <property type="term" value="F:GTPase activity"/>
    <property type="evidence" value="ECO:0007669"/>
    <property type="project" value="InterPro"/>
</dbReference>
<dbReference type="GO" id="GO:0032790">
    <property type="term" value="P:ribosome disassembly"/>
    <property type="evidence" value="ECO:0007669"/>
    <property type="project" value="TreeGrafter"/>
</dbReference>
<proteinExistence type="predicted"/>
<feature type="coiled-coil region" evidence="4">
    <location>
        <begin position="139"/>
        <end position="166"/>
    </location>
</feature>
<sequence>MKKIINVGIVAHVDAGKTSLTESIYSLAHPDYQKGSIKKENTLTDTLNIEKERGITIKTSSISIEWKGTKINILDMPGHIEFFGEVIRSLSVVDIAILLVSSNDILQPQTRRIFDVLFEAGIPVIIFVNKIDLLTANAKKLIEEMYEKLSDQLVEMEKIEETEMREKVIENSNHLLEQYLNNHKIETKMIAEELRHRFLAHSMYPVFKGSAINNLGVKELLDFICETANVMHEVSDVQSAIVYKVEFINERKQTYLNLLSGKLSRGEHVKINAETKLKISNLLCLKDNQFVEATKINSGDIFMLPDVEDLKIGDFINTLKEKTIPIQLPTLKTTFHIGEHERFILLKLLRNLYLEDPLLNLQIDATTNEISMMTYGKVQQEFLEDTLRQMYPFETLSLSLPQVLYKEKVKKTGWGRIEIEESINPYWAEIMLKVEGNEGLGIRYKSLVTTGYLRQSFQRAIEQGINQEVKKGLYGLALIDIDITLEDALFYSPVSTPSDFRKLAPYVLYKALLQAGTTIVEPNISFELFVPTGLLGKAVSVIGRENAEIQDIKELKDESVIKGDINQSKFLKLESLMDELFSGEGYLKYQISKYRPTIEKSLYQQDEVDQIKAMLLKEKNKENEF</sequence>
<evidence type="ECO:0000259" key="5">
    <source>
        <dbReference type="PROSITE" id="PS51722"/>
    </source>
</evidence>
<dbReference type="InterPro" id="IPR031157">
    <property type="entry name" value="G_TR_CS"/>
</dbReference>
<keyword evidence="7" id="KW-1185">Reference proteome</keyword>
<keyword evidence="1" id="KW-0547">Nucleotide-binding</keyword>
<dbReference type="OrthoDB" id="9804431at2"/>
<dbReference type="InterPro" id="IPR000640">
    <property type="entry name" value="EFG_V-like"/>
</dbReference>
<dbReference type="Gene3D" id="3.40.50.300">
    <property type="entry name" value="P-loop containing nucleotide triphosphate hydrolases"/>
    <property type="match status" value="1"/>
</dbReference>
<feature type="domain" description="Tr-type G" evidence="5">
    <location>
        <begin position="2"/>
        <end position="232"/>
    </location>
</feature>
<dbReference type="SUPFAM" id="SSF50447">
    <property type="entry name" value="Translation proteins"/>
    <property type="match status" value="1"/>
</dbReference>
<keyword evidence="4" id="KW-0175">Coiled coil</keyword>
<accession>A0A2V3VN26</accession>
<dbReference type="PROSITE" id="PS00301">
    <property type="entry name" value="G_TR_1"/>
    <property type="match status" value="1"/>
</dbReference>
<dbReference type="SUPFAM" id="SSF54211">
    <property type="entry name" value="Ribosomal protein S5 domain 2-like"/>
    <property type="match status" value="1"/>
</dbReference>
<evidence type="ECO:0000256" key="1">
    <source>
        <dbReference type="ARBA" id="ARBA00022741"/>
    </source>
</evidence>
<comment type="caution">
    <text evidence="6">The sequence shown here is derived from an EMBL/GenBank/DDBJ whole genome shotgun (WGS) entry which is preliminary data.</text>
</comment>
<reference evidence="6 7" key="1">
    <citation type="submission" date="2018-05" db="EMBL/GenBank/DDBJ databases">
        <title>Genomic Encyclopedia of Type Strains, Phase IV (KMG-IV): sequencing the most valuable type-strain genomes for metagenomic binning, comparative biology and taxonomic classification.</title>
        <authorList>
            <person name="Goeker M."/>
        </authorList>
    </citation>
    <scope>NUCLEOTIDE SEQUENCE [LARGE SCALE GENOMIC DNA]</scope>
    <source>
        <strain evidence="6 7">DSM 28556</strain>
    </source>
</reference>
<dbReference type="InterPro" id="IPR005225">
    <property type="entry name" value="Small_GTP-bd"/>
</dbReference>
<dbReference type="InterPro" id="IPR020568">
    <property type="entry name" value="Ribosomal_Su5_D2-typ_SF"/>
</dbReference>
<dbReference type="AlphaFoldDB" id="A0A2V3VN26"/>
<dbReference type="PRINTS" id="PR00315">
    <property type="entry name" value="ELONGATNFCT"/>
</dbReference>
<dbReference type="SUPFAM" id="SSF52540">
    <property type="entry name" value="P-loop containing nucleoside triphosphate hydrolases"/>
    <property type="match status" value="1"/>
</dbReference>
<dbReference type="NCBIfam" id="TIGR00231">
    <property type="entry name" value="small_GTP"/>
    <property type="match status" value="1"/>
</dbReference>
<dbReference type="InterPro" id="IPR009000">
    <property type="entry name" value="Transl_B-barrel_sf"/>
</dbReference>
<dbReference type="PANTHER" id="PTHR43261">
    <property type="entry name" value="TRANSLATION ELONGATION FACTOR G-RELATED"/>
    <property type="match status" value="1"/>
</dbReference>
<dbReference type="PRINTS" id="PR01037">
    <property type="entry name" value="TCRTETOQM"/>
</dbReference>
<organism evidence="6 7">
    <name type="scientific">Pseudogracilibacillus auburnensis</name>
    <dbReference type="NCBI Taxonomy" id="1494959"/>
    <lineage>
        <taxon>Bacteria</taxon>
        <taxon>Bacillati</taxon>
        <taxon>Bacillota</taxon>
        <taxon>Bacilli</taxon>
        <taxon>Bacillales</taxon>
        <taxon>Bacillaceae</taxon>
        <taxon>Pseudogracilibacillus</taxon>
    </lineage>
</organism>
<dbReference type="GO" id="GO:0006412">
    <property type="term" value="P:translation"/>
    <property type="evidence" value="ECO:0007669"/>
    <property type="project" value="UniProtKB-KW"/>
</dbReference>
<evidence type="ECO:0000313" key="6">
    <source>
        <dbReference type="EMBL" id="PXW81425.1"/>
    </source>
</evidence>
<dbReference type="InterPro" id="IPR035647">
    <property type="entry name" value="EFG_III/V"/>
</dbReference>
<dbReference type="Gene3D" id="2.40.30.10">
    <property type="entry name" value="Translation factors"/>
    <property type="match status" value="1"/>
</dbReference>
<dbReference type="InterPro" id="IPR005517">
    <property type="entry name" value="Transl_elong_EFG/EF2_IV"/>
</dbReference>